<comment type="caution">
    <text evidence="3">The sequence shown here is derived from an EMBL/GenBank/DDBJ whole genome shotgun (WGS) entry which is preliminary data.</text>
</comment>
<dbReference type="EMBL" id="JAEFCI010004812">
    <property type="protein sequence ID" value="KAG5460717.1"/>
    <property type="molecule type" value="Genomic_DNA"/>
</dbReference>
<dbReference type="InterPro" id="IPR027417">
    <property type="entry name" value="P-loop_NTPase"/>
</dbReference>
<feature type="transmembrane region" description="Helical" evidence="1">
    <location>
        <begin position="158"/>
        <end position="176"/>
    </location>
</feature>
<name>A0A8H8DK24_9FUNG</name>
<gene>
    <name evidence="3" type="ORF">BJ554DRAFT_7196</name>
</gene>
<dbReference type="Proteomes" id="UP000673691">
    <property type="component" value="Unassembled WGS sequence"/>
</dbReference>
<feature type="domain" description="Septin-type G" evidence="2">
    <location>
        <begin position="120"/>
        <end position="148"/>
    </location>
</feature>
<protein>
    <recommendedName>
        <fullName evidence="2">Septin-type G domain-containing protein</fullName>
    </recommendedName>
</protein>
<evidence type="ECO:0000313" key="4">
    <source>
        <dbReference type="Proteomes" id="UP000673691"/>
    </source>
</evidence>
<feature type="domain" description="Septin-type G" evidence="2">
    <location>
        <begin position="246"/>
        <end position="287"/>
    </location>
</feature>
<reference evidence="3 4" key="1">
    <citation type="journal article" name="Sci. Rep.">
        <title>Genome-scale phylogenetic analyses confirm Olpidium as the closest living zoosporic fungus to the non-flagellated, terrestrial fungi.</title>
        <authorList>
            <person name="Chang Y."/>
            <person name="Rochon D."/>
            <person name="Sekimoto S."/>
            <person name="Wang Y."/>
            <person name="Chovatia M."/>
            <person name="Sandor L."/>
            <person name="Salamov A."/>
            <person name="Grigoriev I.V."/>
            <person name="Stajich J.E."/>
            <person name="Spatafora J.W."/>
        </authorList>
    </citation>
    <scope>NUCLEOTIDE SEQUENCE [LARGE SCALE GENOMIC DNA]</scope>
    <source>
        <strain evidence="3">S191</strain>
    </source>
</reference>
<organism evidence="3 4">
    <name type="scientific">Olpidium bornovanus</name>
    <dbReference type="NCBI Taxonomy" id="278681"/>
    <lineage>
        <taxon>Eukaryota</taxon>
        <taxon>Fungi</taxon>
        <taxon>Fungi incertae sedis</taxon>
        <taxon>Olpidiomycota</taxon>
        <taxon>Olpidiomycotina</taxon>
        <taxon>Olpidiomycetes</taxon>
        <taxon>Olpidiales</taxon>
        <taxon>Olpidiaceae</taxon>
        <taxon>Olpidium</taxon>
    </lineage>
</organism>
<dbReference type="OrthoDB" id="416553at2759"/>
<dbReference type="AlphaFoldDB" id="A0A8H8DK24"/>
<evidence type="ECO:0000256" key="1">
    <source>
        <dbReference type="SAM" id="Phobius"/>
    </source>
</evidence>
<evidence type="ECO:0000259" key="2">
    <source>
        <dbReference type="Pfam" id="PF00735"/>
    </source>
</evidence>
<keyword evidence="1" id="KW-0812">Transmembrane</keyword>
<dbReference type="InterPro" id="IPR030379">
    <property type="entry name" value="G_SEPTIN_dom"/>
</dbReference>
<dbReference type="Pfam" id="PF00735">
    <property type="entry name" value="Septin"/>
    <property type="match status" value="2"/>
</dbReference>
<keyword evidence="1" id="KW-0472">Membrane</keyword>
<dbReference type="GO" id="GO:0005525">
    <property type="term" value="F:GTP binding"/>
    <property type="evidence" value="ECO:0007669"/>
    <property type="project" value="InterPro"/>
</dbReference>
<dbReference type="PANTHER" id="PTHR18884">
    <property type="entry name" value="SEPTIN"/>
    <property type="match status" value="1"/>
</dbReference>
<keyword evidence="4" id="KW-1185">Reference proteome</keyword>
<dbReference type="Gene3D" id="3.40.50.300">
    <property type="entry name" value="P-loop containing nucleotide triphosphate hydrolases"/>
    <property type="match status" value="1"/>
</dbReference>
<proteinExistence type="predicted"/>
<keyword evidence="1" id="KW-1133">Transmembrane helix</keyword>
<evidence type="ECO:0000313" key="3">
    <source>
        <dbReference type="EMBL" id="KAG5460717.1"/>
    </source>
</evidence>
<feature type="non-terminal residue" evidence="3">
    <location>
        <position position="296"/>
    </location>
</feature>
<sequence>MATQNTNKPTMLSSYVGFDTIPKQIEHKLRKRGFLFNVMLVDRVRQINVDQYTLRDALDREQNAEEVVYRLPPDHRNLDLDAPDCFLGAPPAHASAVENSCLLTLLVTCGRLFHRIPLVRSVLEENGVQLTLNVIDTPGFGDQVNNDKWSVSRRRTRLILRLLLCIARLVVGSPLWTTFARSMTSTCAKSSSRSATKASKTRVCTAASTSLRPQGMRKLEDMPFSSSVQVFFMFVKSADLAARAYLLKPLDILVLQKLMQIVNVVPVLAKSDALTLEERTAFKRRVRVSYFPKCHG</sequence>
<accession>A0A8H8DK24</accession>